<evidence type="ECO:0000256" key="5">
    <source>
        <dbReference type="HAMAP-Rule" id="MF_00656"/>
    </source>
</evidence>
<feature type="cross-link" description="Pyrroloquinoline quinone (Glu-Tyr)" evidence="5">
    <location>
        <begin position="16"/>
        <end position="20"/>
    </location>
</feature>
<dbReference type="AlphaFoldDB" id="A0A323UKJ6"/>
<protein>
    <recommendedName>
        <fullName evidence="3 5">Coenzyme PQQ synthesis protein A</fullName>
    </recommendedName>
    <alternativeName>
        <fullName evidence="5">Pyrroloquinoline quinone biosynthesis protein A</fullName>
    </alternativeName>
</protein>
<evidence type="ECO:0000256" key="3">
    <source>
        <dbReference type="ARBA" id="ARBA00015086"/>
    </source>
</evidence>
<evidence type="ECO:0000256" key="2">
    <source>
        <dbReference type="ARBA" id="ARBA00009325"/>
    </source>
</evidence>
<dbReference type="GeneID" id="66892990"/>
<dbReference type="Proteomes" id="UP000248134">
    <property type="component" value="Unassembled WGS sequence"/>
</dbReference>
<proteinExistence type="inferred from homology"/>
<reference evidence="7" key="2">
    <citation type="journal article" date="2022" name="Biol. Control">
        <title>In silico genomic analysis of Rhodopseudomonas palustris strains revealed potential biocontrol agents and crop yield enhancers.</title>
        <authorList>
            <person name="Surachat K."/>
            <person name="Kantachote D."/>
            <person name="Deachamag P."/>
            <person name="Wonglapsuwan M."/>
        </authorList>
    </citation>
    <scope>NUCLEOTIDE SEQUENCE</scope>
    <source>
        <strain evidence="7">TLS06</strain>
    </source>
</reference>
<dbReference type="InterPro" id="IPR011725">
    <property type="entry name" value="PQQ_synth_PqqA"/>
</dbReference>
<dbReference type="NCBIfam" id="TIGR02107">
    <property type="entry name" value="PQQ_syn_pqqA"/>
    <property type="match status" value="1"/>
</dbReference>
<comment type="similarity">
    <text evidence="2 5">Belongs to the PqqA family.</text>
</comment>
<dbReference type="HAMAP" id="MF_00656">
    <property type="entry name" value="PQQ_syn_PqqA"/>
    <property type="match status" value="1"/>
</dbReference>
<organism evidence="6 8">
    <name type="scientific">Rhodopseudomonas palustris</name>
    <dbReference type="NCBI Taxonomy" id="1076"/>
    <lineage>
        <taxon>Bacteria</taxon>
        <taxon>Pseudomonadati</taxon>
        <taxon>Pseudomonadota</taxon>
        <taxon>Alphaproteobacteria</taxon>
        <taxon>Hyphomicrobiales</taxon>
        <taxon>Nitrobacteraceae</taxon>
        <taxon>Rhodopseudomonas</taxon>
    </lineage>
</organism>
<reference evidence="6 8" key="1">
    <citation type="submission" date="2018-06" db="EMBL/GenBank/DDBJ databases">
        <title>Draft Whole-Genome Sequence of the purple photosynthetic bacterium Rhodospeudomonas palustris XCP.</title>
        <authorList>
            <person name="Rayyan A."/>
            <person name="Meyer T.E."/>
            <person name="Kyndt J.A."/>
        </authorList>
    </citation>
    <scope>NUCLEOTIDE SEQUENCE [LARGE SCALE GENOMIC DNA]</scope>
    <source>
        <strain evidence="6 8">XCP</strain>
    </source>
</reference>
<dbReference type="EMBL" id="QKQS01000012">
    <property type="protein sequence ID" value="PZA12683.1"/>
    <property type="molecule type" value="Genomic_DNA"/>
</dbReference>
<sequence>MAWKKPEIVEIAVGMEINMYACAARK</sequence>
<comment type="function">
    <text evidence="5">Required for coenzyme pyrroloquinoline quinone (PQQ) biosynthesis. PQQ is probably formed by cross-linking a specific glutamate to a specific tyrosine residue and excising these residues from the peptide.</text>
</comment>
<keyword evidence="4 5" id="KW-0884">PQQ biosynthesis</keyword>
<gene>
    <name evidence="5 6" type="primary">pqqA</name>
    <name evidence="6" type="ORF">DNX69_07235</name>
    <name evidence="7" type="ORF">KQX62_09730</name>
</gene>
<dbReference type="EMBL" id="CP076676">
    <property type="protein sequence ID" value="UYO42053.1"/>
    <property type="molecule type" value="Genomic_DNA"/>
</dbReference>
<dbReference type="Pfam" id="PF08042">
    <property type="entry name" value="PqqA"/>
    <property type="match status" value="1"/>
</dbReference>
<evidence type="ECO:0000256" key="4">
    <source>
        <dbReference type="ARBA" id="ARBA00022905"/>
    </source>
</evidence>
<evidence type="ECO:0000313" key="7">
    <source>
        <dbReference type="EMBL" id="UYO42053.1"/>
    </source>
</evidence>
<comment type="pathway">
    <text evidence="1 5">Cofactor biosynthesis; pyrroloquinoline quinone biosynthesis.</text>
</comment>
<dbReference type="Proteomes" id="UP001163166">
    <property type="component" value="Chromosome"/>
</dbReference>
<dbReference type="GO" id="GO:0018189">
    <property type="term" value="P:pyrroloquinoline quinone biosynthetic process"/>
    <property type="evidence" value="ECO:0007669"/>
    <property type="project" value="UniProtKB-UniRule"/>
</dbReference>
<evidence type="ECO:0000256" key="1">
    <source>
        <dbReference type="ARBA" id="ARBA00004886"/>
    </source>
</evidence>
<evidence type="ECO:0000313" key="8">
    <source>
        <dbReference type="Proteomes" id="UP000248134"/>
    </source>
</evidence>
<evidence type="ECO:0000313" key="6">
    <source>
        <dbReference type="EMBL" id="PZA12683.1"/>
    </source>
</evidence>
<name>A0A323UKJ6_RHOPL</name>
<dbReference type="RefSeq" id="WP_013503240.1">
    <property type="nucleotide sequence ID" value="NZ_CP019966.1"/>
</dbReference>
<dbReference type="UniPathway" id="UPA00539"/>
<accession>A0A323UKJ6</accession>